<keyword evidence="4" id="KW-1185">Reference proteome</keyword>
<dbReference type="Proteomes" id="UP000829685">
    <property type="component" value="Unassembled WGS sequence"/>
</dbReference>
<feature type="chain" id="PRO_5040383399" description="Intradiol ring-cleavage dioxygenases domain-containing protein" evidence="1">
    <location>
        <begin position="20"/>
        <end position="353"/>
    </location>
</feature>
<dbReference type="PANTHER" id="PTHR34315">
    <property type="match status" value="1"/>
</dbReference>
<dbReference type="Pfam" id="PF00775">
    <property type="entry name" value="Dioxygenase_C"/>
    <property type="match status" value="1"/>
</dbReference>
<feature type="signal peptide" evidence="1">
    <location>
        <begin position="1"/>
        <end position="19"/>
    </location>
</feature>
<proteinExistence type="predicted"/>
<dbReference type="InterPro" id="IPR015889">
    <property type="entry name" value="Intradiol_dOase_core"/>
</dbReference>
<accession>A0A9P9WND6</accession>
<protein>
    <recommendedName>
        <fullName evidence="2">Intradiol ring-cleavage dioxygenases domain-containing protein</fullName>
    </recommendedName>
</protein>
<dbReference type="EMBL" id="JAFIMR010000012">
    <property type="protein sequence ID" value="KAI1871758.1"/>
    <property type="molecule type" value="Genomic_DNA"/>
</dbReference>
<evidence type="ECO:0000313" key="4">
    <source>
        <dbReference type="Proteomes" id="UP000829685"/>
    </source>
</evidence>
<dbReference type="SUPFAM" id="SSF49482">
    <property type="entry name" value="Aromatic compound dioxygenase"/>
    <property type="match status" value="1"/>
</dbReference>
<evidence type="ECO:0000256" key="1">
    <source>
        <dbReference type="SAM" id="SignalP"/>
    </source>
</evidence>
<dbReference type="PANTHER" id="PTHR34315:SF1">
    <property type="entry name" value="INTRADIOL RING-CLEAVAGE DIOXYGENASES DOMAIN-CONTAINING PROTEIN-RELATED"/>
    <property type="match status" value="1"/>
</dbReference>
<feature type="domain" description="Intradiol ring-cleavage dioxygenases" evidence="2">
    <location>
        <begin position="149"/>
        <end position="240"/>
    </location>
</feature>
<organism evidence="3 4">
    <name type="scientific">Neoarthrinium moseri</name>
    <dbReference type="NCBI Taxonomy" id="1658444"/>
    <lineage>
        <taxon>Eukaryota</taxon>
        <taxon>Fungi</taxon>
        <taxon>Dikarya</taxon>
        <taxon>Ascomycota</taxon>
        <taxon>Pezizomycotina</taxon>
        <taxon>Sordariomycetes</taxon>
        <taxon>Xylariomycetidae</taxon>
        <taxon>Amphisphaeriales</taxon>
        <taxon>Apiosporaceae</taxon>
        <taxon>Neoarthrinium</taxon>
    </lineage>
</organism>
<sequence length="353" mass="39200">MLKISHIIVAILAFPLALAHPGETAEMVEHEMLMRGLQHARASIALAQCRDAPHAVEMRRQAAMRRADKADKLRAERKLLAERMSHQTRDLEDLATYVNKTHNQTYLGYDLNTPETTIFGAGSTCALVPETIIGPFWVTGEAIRKDITEGQAGIKMQLDVQFVNMHTCQPVPKLAVEAWQANSTGVYSGFPNGQDGINTTWLRGVQFSDDFGVATFDTIFPGHYDGRTNHIHLLAQTDYRVEANNTYTGGRALHIGQLYFEDALVKAVERSHPYNLSDIAITSWDKDGFMKDEATSQYDPFVQYVQLGKSVEDGLLAWIEVALDFNSDHTDATTPGAHYYSDGGHLADEGHGH</sequence>
<keyword evidence="1" id="KW-0732">Signal</keyword>
<dbReference type="Gene3D" id="2.60.130.10">
    <property type="entry name" value="Aromatic compound dioxygenase"/>
    <property type="match status" value="1"/>
</dbReference>
<name>A0A9P9WND6_9PEZI</name>
<comment type="caution">
    <text evidence="3">The sequence shown here is derived from an EMBL/GenBank/DDBJ whole genome shotgun (WGS) entry which is preliminary data.</text>
</comment>
<reference evidence="3" key="1">
    <citation type="submission" date="2021-03" db="EMBL/GenBank/DDBJ databases">
        <title>Revisited historic fungal species revealed as producer of novel bioactive compounds through whole genome sequencing and comparative genomics.</title>
        <authorList>
            <person name="Vignolle G.A."/>
            <person name="Hochenegger N."/>
            <person name="Mach R.L."/>
            <person name="Mach-Aigner A.R."/>
            <person name="Javad Rahimi M."/>
            <person name="Salim K.A."/>
            <person name="Chan C.M."/>
            <person name="Lim L.B.L."/>
            <person name="Cai F."/>
            <person name="Druzhinina I.S."/>
            <person name="U'Ren J.M."/>
            <person name="Derntl C."/>
        </authorList>
    </citation>
    <scope>NUCLEOTIDE SEQUENCE</scope>
    <source>
        <strain evidence="3">TUCIM 5799</strain>
    </source>
</reference>
<gene>
    <name evidence="3" type="ORF">JX265_005744</name>
</gene>
<dbReference type="CDD" id="cd03457">
    <property type="entry name" value="intradiol_dioxygenase_like"/>
    <property type="match status" value="1"/>
</dbReference>
<dbReference type="AlphaFoldDB" id="A0A9P9WND6"/>
<dbReference type="GO" id="GO:0016702">
    <property type="term" value="F:oxidoreductase activity, acting on single donors with incorporation of molecular oxygen, incorporation of two atoms of oxygen"/>
    <property type="evidence" value="ECO:0007669"/>
    <property type="project" value="InterPro"/>
</dbReference>
<evidence type="ECO:0000313" key="3">
    <source>
        <dbReference type="EMBL" id="KAI1871758.1"/>
    </source>
</evidence>
<evidence type="ECO:0000259" key="2">
    <source>
        <dbReference type="Pfam" id="PF00775"/>
    </source>
</evidence>
<dbReference type="InterPro" id="IPR000627">
    <property type="entry name" value="Intradiol_dOase_C"/>
</dbReference>
<dbReference type="GO" id="GO:0008199">
    <property type="term" value="F:ferric iron binding"/>
    <property type="evidence" value="ECO:0007669"/>
    <property type="project" value="InterPro"/>
</dbReference>